<proteinExistence type="predicted"/>
<dbReference type="Gene3D" id="3.40.50.150">
    <property type="entry name" value="Vaccinia Virus protein VP39"/>
    <property type="match status" value="1"/>
</dbReference>
<dbReference type="EMBL" id="SMKU01000001">
    <property type="protein sequence ID" value="TDD98158.1"/>
    <property type="molecule type" value="Genomic_DNA"/>
</dbReference>
<dbReference type="GO" id="GO:0008168">
    <property type="term" value="F:methyltransferase activity"/>
    <property type="evidence" value="ECO:0007669"/>
    <property type="project" value="UniProtKB-KW"/>
</dbReference>
<dbReference type="InterPro" id="IPR006764">
    <property type="entry name" value="SAM_dep_MeTrfase_SAV2177_type"/>
</dbReference>
<reference evidence="2 3" key="1">
    <citation type="submission" date="2019-03" db="EMBL/GenBank/DDBJ databases">
        <title>Draft genome sequences of novel Actinobacteria.</title>
        <authorList>
            <person name="Sahin N."/>
            <person name="Ay H."/>
            <person name="Saygin H."/>
        </authorList>
    </citation>
    <scope>NUCLEOTIDE SEQUENCE [LARGE SCALE GENOMIC DNA]</scope>
    <source>
        <strain evidence="2 3">H3C3</strain>
    </source>
</reference>
<evidence type="ECO:0000256" key="1">
    <source>
        <dbReference type="SAM" id="MobiDB-lite"/>
    </source>
</evidence>
<dbReference type="GO" id="GO:0032259">
    <property type="term" value="P:methylation"/>
    <property type="evidence" value="ECO:0007669"/>
    <property type="project" value="UniProtKB-KW"/>
</dbReference>
<comment type="caution">
    <text evidence="2">The sequence shown here is derived from an EMBL/GenBank/DDBJ whole genome shotgun (WGS) entry which is preliminary data.</text>
</comment>
<sequence>MPASGPSPRDPSANLPPDLPQYAADRFRTDIPSPARAWNYWMGGKDNFEADRVVGDAIAAMNPEVLTIARKSRFFLIRVVEYLAREAKIRNFLDIGAGLPAESNTHEVAQRVAPEARVVYVDNDPMVLAHARALMRGTTPEGVTDYLDADYHHPQQILEQAANVLNFNQPIGVMFMGVLGFCQDYDTARRLVADTMAGVPPGSFLALWDCTDTSAAAKRSTDRYAASGTLPYILRSVEQIDGFFDGLEKIEPGTVSITRWRPDPAEGGEPAHVHGYGAVARKP</sequence>
<dbReference type="Proteomes" id="UP000294513">
    <property type="component" value="Unassembled WGS sequence"/>
</dbReference>
<dbReference type="RefSeq" id="WP_131888679.1">
    <property type="nucleotide sequence ID" value="NZ_SMKU01000001.1"/>
</dbReference>
<keyword evidence="2" id="KW-0489">Methyltransferase</keyword>
<evidence type="ECO:0000313" key="3">
    <source>
        <dbReference type="Proteomes" id="UP000294513"/>
    </source>
</evidence>
<dbReference type="SUPFAM" id="SSF53335">
    <property type="entry name" value="S-adenosyl-L-methionine-dependent methyltransferases"/>
    <property type="match status" value="1"/>
</dbReference>
<keyword evidence="2" id="KW-0808">Transferase</keyword>
<evidence type="ECO:0000313" key="2">
    <source>
        <dbReference type="EMBL" id="TDD98158.1"/>
    </source>
</evidence>
<organism evidence="2 3">
    <name type="scientific">Actinomadura rubrisoli</name>
    <dbReference type="NCBI Taxonomy" id="2530368"/>
    <lineage>
        <taxon>Bacteria</taxon>
        <taxon>Bacillati</taxon>
        <taxon>Actinomycetota</taxon>
        <taxon>Actinomycetes</taxon>
        <taxon>Streptosporangiales</taxon>
        <taxon>Thermomonosporaceae</taxon>
        <taxon>Actinomadura</taxon>
    </lineage>
</organism>
<dbReference type="InterPro" id="IPR029063">
    <property type="entry name" value="SAM-dependent_MTases_sf"/>
</dbReference>
<protein>
    <submittedName>
        <fullName evidence="2">SAM-dependent methyltransferase</fullName>
    </submittedName>
</protein>
<name>A0A4R5CDN3_9ACTN</name>
<accession>A0A4R5CDN3</accession>
<feature type="region of interest" description="Disordered" evidence="1">
    <location>
        <begin position="1"/>
        <end position="21"/>
    </location>
</feature>
<dbReference type="OrthoDB" id="4134439at2"/>
<dbReference type="PIRSF" id="PIRSF017393">
    <property type="entry name" value="MTase_SAV2177"/>
    <property type="match status" value="1"/>
</dbReference>
<gene>
    <name evidence="2" type="ORF">E1298_00390</name>
</gene>
<dbReference type="AlphaFoldDB" id="A0A4R5CDN3"/>
<dbReference type="Pfam" id="PF04672">
    <property type="entry name" value="Methyltransf_19"/>
    <property type="match status" value="1"/>
</dbReference>
<keyword evidence="3" id="KW-1185">Reference proteome</keyword>